<evidence type="ECO:0000313" key="4">
    <source>
        <dbReference type="Proteomes" id="UP000822688"/>
    </source>
</evidence>
<evidence type="ECO:0000256" key="1">
    <source>
        <dbReference type="ARBA" id="ARBA00025788"/>
    </source>
</evidence>
<dbReference type="PANTHER" id="PTHR12175:SF1">
    <property type="entry name" value="PITH DOMAIN-CONTAINING PROTEIN 1"/>
    <property type="match status" value="1"/>
</dbReference>
<evidence type="ECO:0000313" key="3">
    <source>
        <dbReference type="EMBL" id="KAG0563080.1"/>
    </source>
</evidence>
<comment type="caution">
    <text evidence="3">The sequence shown here is derived from an EMBL/GenBank/DDBJ whole genome shotgun (WGS) entry which is preliminary data.</text>
</comment>
<dbReference type="InterPro" id="IPR010400">
    <property type="entry name" value="PITH_dom"/>
</dbReference>
<dbReference type="PROSITE" id="PS51532">
    <property type="entry name" value="PITH"/>
    <property type="match status" value="1"/>
</dbReference>
<dbReference type="AlphaFoldDB" id="A0A8T0GVM4"/>
<dbReference type="InterPro" id="IPR045099">
    <property type="entry name" value="PITH1-like"/>
</dbReference>
<comment type="similarity">
    <text evidence="1">Belongs to the PITHD1 family.</text>
</comment>
<dbReference type="OrthoDB" id="2635at2759"/>
<accession>A0A8T0GVM4</accession>
<sequence length="191" mass="21493">MASCLHQHDCEEHECAGDWSLFKNIDIPGVTALNEAIEESAKSVFKPWEQRLDLSTVLASNDDDPELIVFIPFTTDVKIKSICIIGGVDGSSPSKMRAFLNREDIDFSQANDLTPIQEWELAENIRGELEYTTKYAKFQGVASVTLHFPQNFGANATRLHYIGFRGEATKVRSLLSRPSSLIRVDWRNFPS</sequence>
<reference evidence="3" key="1">
    <citation type="submission" date="2020-06" db="EMBL/GenBank/DDBJ databases">
        <title>WGS assembly of Ceratodon purpureus strain R40.</title>
        <authorList>
            <person name="Carey S.B."/>
            <person name="Jenkins J."/>
            <person name="Shu S."/>
            <person name="Lovell J.T."/>
            <person name="Sreedasyam A."/>
            <person name="Maumus F."/>
            <person name="Tiley G.P."/>
            <person name="Fernandez-Pozo N."/>
            <person name="Barry K."/>
            <person name="Chen C."/>
            <person name="Wang M."/>
            <person name="Lipzen A."/>
            <person name="Daum C."/>
            <person name="Saski C.A."/>
            <person name="Payton A.C."/>
            <person name="Mcbreen J.C."/>
            <person name="Conrad R.E."/>
            <person name="Kollar L.M."/>
            <person name="Olsson S."/>
            <person name="Huttunen S."/>
            <person name="Landis J.B."/>
            <person name="Wickett N.J."/>
            <person name="Johnson M.G."/>
            <person name="Rensing S.A."/>
            <person name="Grimwood J."/>
            <person name="Schmutz J."/>
            <person name="Mcdaniel S.F."/>
        </authorList>
    </citation>
    <scope>NUCLEOTIDE SEQUENCE</scope>
    <source>
        <strain evidence="3">R40</strain>
    </source>
</reference>
<dbReference type="GO" id="GO:0005737">
    <property type="term" value="C:cytoplasm"/>
    <property type="evidence" value="ECO:0007669"/>
    <property type="project" value="UniProtKB-ARBA"/>
</dbReference>
<proteinExistence type="inferred from homology"/>
<dbReference type="SUPFAM" id="SSF49785">
    <property type="entry name" value="Galactose-binding domain-like"/>
    <property type="match status" value="1"/>
</dbReference>
<gene>
    <name evidence="3" type="ORF">KC19_8G003700</name>
</gene>
<dbReference type="Proteomes" id="UP000822688">
    <property type="component" value="Chromosome 8"/>
</dbReference>
<organism evidence="3 4">
    <name type="scientific">Ceratodon purpureus</name>
    <name type="common">Fire moss</name>
    <name type="synonym">Dicranum purpureum</name>
    <dbReference type="NCBI Taxonomy" id="3225"/>
    <lineage>
        <taxon>Eukaryota</taxon>
        <taxon>Viridiplantae</taxon>
        <taxon>Streptophyta</taxon>
        <taxon>Embryophyta</taxon>
        <taxon>Bryophyta</taxon>
        <taxon>Bryophytina</taxon>
        <taxon>Bryopsida</taxon>
        <taxon>Dicranidae</taxon>
        <taxon>Pseudoditrichales</taxon>
        <taxon>Ditrichaceae</taxon>
        <taxon>Ceratodon</taxon>
    </lineage>
</organism>
<evidence type="ECO:0000259" key="2">
    <source>
        <dbReference type="PROSITE" id="PS51532"/>
    </source>
</evidence>
<name>A0A8T0GVM4_CERPU</name>
<dbReference type="InterPro" id="IPR008979">
    <property type="entry name" value="Galactose-bd-like_sf"/>
</dbReference>
<dbReference type="Gene3D" id="2.60.120.470">
    <property type="entry name" value="PITH domain"/>
    <property type="match status" value="1"/>
</dbReference>
<keyword evidence="4" id="KW-1185">Reference proteome</keyword>
<dbReference type="EMBL" id="CM026429">
    <property type="protein sequence ID" value="KAG0563080.1"/>
    <property type="molecule type" value="Genomic_DNA"/>
</dbReference>
<protein>
    <recommendedName>
        <fullName evidence="2">PITH domain-containing protein</fullName>
    </recommendedName>
</protein>
<dbReference type="Pfam" id="PF06201">
    <property type="entry name" value="PITH"/>
    <property type="match status" value="1"/>
</dbReference>
<dbReference type="InterPro" id="IPR037047">
    <property type="entry name" value="PITH_dom_sf"/>
</dbReference>
<dbReference type="PANTHER" id="PTHR12175">
    <property type="entry name" value="AD039 HT014 THIOREDOXIN FAMILY TRP26"/>
    <property type="match status" value="1"/>
</dbReference>
<feature type="domain" description="PITH" evidence="2">
    <location>
        <begin position="10"/>
        <end position="184"/>
    </location>
</feature>